<evidence type="ECO:0000313" key="1">
    <source>
        <dbReference type="Ensembl" id="ENSEBUP00000004836.1"/>
    </source>
</evidence>
<dbReference type="GO" id="GO:0003700">
    <property type="term" value="F:DNA-binding transcription factor activity"/>
    <property type="evidence" value="ECO:0007669"/>
    <property type="project" value="InterPro"/>
</dbReference>
<sequence length="288" mass="32906">MNEPINANQNTRGGVPVMASSPGRRRWTVRFEEKSGDFCGFVLNVQDAVELIRQYELETSSVFIITNQTKNFGHSDLAARPHRVCWRDTRSTLGASLTFDGIPYIVLGKRRMECQNGPDRNKALKERLIKEKQEANGVDIICKHKTVHNTKKLGCSALIIIREIAKLPQFKVLQPVLSDHILVTERLRVSCHSTAVSRVSNMQVRREIYLLRNDARLQHGWRCFKTLRLQSKVFSGFSESLLHLTQPCRQYTRLLSKPDLFVTFNGVHCAIPSASSVPYHICTTRDFR</sequence>
<proteinExistence type="predicted"/>
<dbReference type="GeneTree" id="ENSGT00390000013916"/>
<name>A0A8C4NAP9_EPTBU</name>
<accession>A0A8C4NAP9</accession>
<dbReference type="AlphaFoldDB" id="A0A8C4NAP9"/>
<dbReference type="PANTHER" id="PTHR47456">
    <property type="entry name" value="PHD-TYPE DOMAIN-CONTAINING PROTEIN"/>
    <property type="match status" value="1"/>
</dbReference>
<dbReference type="PANTHER" id="PTHR47456:SF1">
    <property type="entry name" value="PHD-TYPE DOMAIN-CONTAINING PROTEIN"/>
    <property type="match status" value="1"/>
</dbReference>
<dbReference type="InterPro" id="IPR029309">
    <property type="entry name" value="CaRF"/>
</dbReference>
<protein>
    <submittedName>
        <fullName evidence="1">Uncharacterized protein</fullName>
    </submittedName>
</protein>
<keyword evidence="2" id="KW-1185">Reference proteome</keyword>
<dbReference type="Ensembl" id="ENSEBUT00000005281.1">
    <property type="protein sequence ID" value="ENSEBUP00000004843.1"/>
    <property type="gene ID" value="ENSEBUG00000003363.1"/>
</dbReference>
<dbReference type="Proteomes" id="UP000694388">
    <property type="component" value="Unplaced"/>
</dbReference>
<reference evidence="1" key="1">
    <citation type="submission" date="2025-05" db="UniProtKB">
        <authorList>
            <consortium name="Ensembl"/>
        </authorList>
    </citation>
    <scope>IDENTIFICATION</scope>
</reference>
<organism evidence="1 2">
    <name type="scientific">Eptatretus burgeri</name>
    <name type="common">Inshore hagfish</name>
    <dbReference type="NCBI Taxonomy" id="7764"/>
    <lineage>
        <taxon>Eukaryota</taxon>
        <taxon>Metazoa</taxon>
        <taxon>Chordata</taxon>
        <taxon>Craniata</taxon>
        <taxon>Vertebrata</taxon>
        <taxon>Cyclostomata</taxon>
        <taxon>Myxini</taxon>
        <taxon>Myxiniformes</taxon>
        <taxon>Myxinidae</taxon>
        <taxon>Eptatretinae</taxon>
        <taxon>Eptatretus</taxon>
    </lineage>
</organism>
<evidence type="ECO:0000313" key="2">
    <source>
        <dbReference type="Proteomes" id="UP000694388"/>
    </source>
</evidence>
<dbReference type="Ensembl" id="ENSEBUT00000005274.1">
    <property type="protein sequence ID" value="ENSEBUP00000004836.1"/>
    <property type="gene ID" value="ENSEBUG00000003363.1"/>
</dbReference>
<dbReference type="Pfam" id="PF15299">
    <property type="entry name" value="ALS2CR8"/>
    <property type="match status" value="1"/>
</dbReference>